<keyword evidence="2" id="KW-1185">Reference proteome</keyword>
<evidence type="ECO:0000313" key="2">
    <source>
        <dbReference type="Proteomes" id="UP000245507"/>
    </source>
</evidence>
<dbReference type="OrthoDB" id="4724112at2"/>
<name>A0A316TBD9_9ACTN</name>
<comment type="caution">
    <text evidence="1">The sequence shown here is derived from an EMBL/GenBank/DDBJ whole genome shotgun (WGS) entry which is preliminary data.</text>
</comment>
<sequence>MTTTATRSIVVRRPFDVVAKVATDPGVLLPLVAGLGRFEFIAADDDGTEEWDMFLDIGAVHVGGRVHVEPATPRLSWHSVRGTRHAMEVEVTEHPDGARVTMSMTVRLGGLVLGRMAEVLARGIAGRHLVAGLEQVRHHLEFGGGDDGTSLPAAR</sequence>
<proteinExistence type="predicted"/>
<evidence type="ECO:0000313" key="1">
    <source>
        <dbReference type="EMBL" id="PWN01683.1"/>
    </source>
</evidence>
<dbReference type="SUPFAM" id="SSF55961">
    <property type="entry name" value="Bet v1-like"/>
    <property type="match status" value="1"/>
</dbReference>
<dbReference type="Proteomes" id="UP000245507">
    <property type="component" value="Unassembled WGS sequence"/>
</dbReference>
<dbReference type="AlphaFoldDB" id="A0A316TBD9"/>
<accession>A0A316TBD9</accession>
<dbReference type="InterPro" id="IPR023393">
    <property type="entry name" value="START-like_dom_sf"/>
</dbReference>
<evidence type="ECO:0008006" key="3">
    <source>
        <dbReference type="Google" id="ProtNLM"/>
    </source>
</evidence>
<gene>
    <name evidence="1" type="ORF">DJ010_16720</name>
</gene>
<reference evidence="1 2" key="1">
    <citation type="submission" date="2018-05" db="EMBL/GenBank/DDBJ databases">
        <title>Nocardioides silvaticus genome.</title>
        <authorList>
            <person name="Li C."/>
            <person name="Wang G."/>
        </authorList>
    </citation>
    <scope>NUCLEOTIDE SEQUENCE [LARGE SCALE GENOMIC DNA]</scope>
    <source>
        <strain evidence="1 2">CCTCC AB 2018079</strain>
    </source>
</reference>
<dbReference type="Gene3D" id="3.30.530.20">
    <property type="match status" value="1"/>
</dbReference>
<dbReference type="EMBL" id="QGDD01000008">
    <property type="protein sequence ID" value="PWN01683.1"/>
    <property type="molecule type" value="Genomic_DNA"/>
</dbReference>
<dbReference type="RefSeq" id="WP_109695854.1">
    <property type="nucleotide sequence ID" value="NZ_QGDD01000008.1"/>
</dbReference>
<protein>
    <recommendedName>
        <fullName evidence="3">Polyketide cyclase</fullName>
    </recommendedName>
</protein>
<organism evidence="1 2">
    <name type="scientific">Nocardioides silvaticus</name>
    <dbReference type="NCBI Taxonomy" id="2201891"/>
    <lineage>
        <taxon>Bacteria</taxon>
        <taxon>Bacillati</taxon>
        <taxon>Actinomycetota</taxon>
        <taxon>Actinomycetes</taxon>
        <taxon>Propionibacteriales</taxon>
        <taxon>Nocardioidaceae</taxon>
        <taxon>Nocardioides</taxon>
    </lineage>
</organism>